<dbReference type="Proteomes" id="UP001195769">
    <property type="component" value="Unassembled WGS sequence"/>
</dbReference>
<dbReference type="AlphaFoldDB" id="A0AAD4EK91"/>
<dbReference type="RefSeq" id="XP_041233323.1">
    <property type="nucleotide sequence ID" value="XM_041374226.1"/>
</dbReference>
<keyword evidence="2" id="KW-1185">Reference proteome</keyword>
<proteinExistence type="predicted"/>
<accession>A0AAD4EK91</accession>
<dbReference type="SUPFAM" id="SSF53098">
    <property type="entry name" value="Ribonuclease H-like"/>
    <property type="match status" value="1"/>
</dbReference>
<name>A0AAD4EK91_9AGAM</name>
<gene>
    <name evidence="1" type="ORF">F5891DRAFT_939464</name>
</gene>
<dbReference type="InterPro" id="IPR012337">
    <property type="entry name" value="RNaseH-like_sf"/>
</dbReference>
<evidence type="ECO:0000313" key="1">
    <source>
        <dbReference type="EMBL" id="KAG1907748.1"/>
    </source>
</evidence>
<reference evidence="1" key="1">
    <citation type="journal article" date="2020" name="New Phytol.">
        <title>Comparative genomics reveals dynamic genome evolution in host specialist ectomycorrhizal fungi.</title>
        <authorList>
            <person name="Lofgren L.A."/>
            <person name="Nguyen N.H."/>
            <person name="Vilgalys R."/>
            <person name="Ruytinx J."/>
            <person name="Liao H.L."/>
            <person name="Branco S."/>
            <person name="Kuo A."/>
            <person name="LaButti K."/>
            <person name="Lipzen A."/>
            <person name="Andreopoulos W."/>
            <person name="Pangilinan J."/>
            <person name="Riley R."/>
            <person name="Hundley H."/>
            <person name="Na H."/>
            <person name="Barry K."/>
            <person name="Grigoriev I.V."/>
            <person name="Stajich J.E."/>
            <person name="Kennedy P.G."/>
        </authorList>
    </citation>
    <scope>NUCLEOTIDE SEQUENCE</scope>
    <source>
        <strain evidence="1">FC203</strain>
    </source>
</reference>
<dbReference type="EMBL" id="JABBWK010000002">
    <property type="protein sequence ID" value="KAG1907748.1"/>
    <property type="molecule type" value="Genomic_DNA"/>
</dbReference>
<evidence type="ECO:0000313" key="2">
    <source>
        <dbReference type="Proteomes" id="UP001195769"/>
    </source>
</evidence>
<dbReference type="GeneID" id="64668524"/>
<sequence>MVGHLQPLSLVINIAQATHCHLNKVLIIFSFLISKYIVQQGKASSAIINSLEKHWSKCNQDVFLAAVVLNSFYKIKPFACLCKFTNAGLMTLFVKLWG</sequence>
<protein>
    <submittedName>
        <fullName evidence="1">Uncharacterized protein</fullName>
    </submittedName>
</protein>
<organism evidence="1 2">
    <name type="scientific">Suillus fuscotomentosus</name>
    <dbReference type="NCBI Taxonomy" id="1912939"/>
    <lineage>
        <taxon>Eukaryota</taxon>
        <taxon>Fungi</taxon>
        <taxon>Dikarya</taxon>
        <taxon>Basidiomycota</taxon>
        <taxon>Agaricomycotina</taxon>
        <taxon>Agaricomycetes</taxon>
        <taxon>Agaricomycetidae</taxon>
        <taxon>Boletales</taxon>
        <taxon>Suillineae</taxon>
        <taxon>Suillaceae</taxon>
        <taxon>Suillus</taxon>
    </lineage>
</organism>
<comment type="caution">
    <text evidence="1">The sequence shown here is derived from an EMBL/GenBank/DDBJ whole genome shotgun (WGS) entry which is preliminary data.</text>
</comment>